<evidence type="ECO:0000259" key="2">
    <source>
        <dbReference type="Pfam" id="PF18984"/>
    </source>
</evidence>
<dbReference type="EMBL" id="JACOPH010000002">
    <property type="protein sequence ID" value="MBC5713315.1"/>
    <property type="molecule type" value="Genomic_DNA"/>
</dbReference>
<dbReference type="InterPro" id="IPR043775">
    <property type="entry name" value="DUF5717_N"/>
</dbReference>
<feature type="domain" description="DUF5717" evidence="1">
    <location>
        <begin position="874"/>
        <end position="1176"/>
    </location>
</feature>
<reference evidence="3" key="1">
    <citation type="submission" date="2020-08" db="EMBL/GenBank/DDBJ databases">
        <title>Genome public.</title>
        <authorList>
            <person name="Liu C."/>
            <person name="Sun Q."/>
        </authorList>
    </citation>
    <scope>NUCLEOTIDE SEQUENCE</scope>
    <source>
        <strain evidence="3">BX1005</strain>
    </source>
</reference>
<comment type="caution">
    <text evidence="3">The sequence shown here is derived from an EMBL/GenBank/DDBJ whole genome shotgun (WGS) entry which is preliminary data.</text>
</comment>
<accession>A0A923LLY6</accession>
<evidence type="ECO:0000259" key="1">
    <source>
        <dbReference type="Pfam" id="PF18983"/>
    </source>
</evidence>
<dbReference type="Pfam" id="PF18983">
    <property type="entry name" value="DUF5717"/>
    <property type="match status" value="1"/>
</dbReference>
<dbReference type="AlphaFoldDB" id="A0A923LLY6"/>
<feature type="domain" description="DUF5717" evidence="2">
    <location>
        <begin position="1"/>
        <end position="870"/>
    </location>
</feature>
<proteinExistence type="predicted"/>
<sequence>MRKRIDELACGRVWCLAPIIEFSVNRIEITVPEGREYMGEFTITAINKTAVRGMVYSSDSRMECLTPRFEGEEVRILYKFHSAGLMEGDILKGDFFIVCNQGEYNLSFVVLISKLYAAGESGEIHGLRDFARLAQTNYQEAEKIFYSPCFIHILKHTEVSERLLYNGLAKGRPTDHNLEEFLLGCKLKEKIILEADQTEFQFYHVMDTLRGSVTLKKNTWGYVEFSIESDADFIEPEKKWMTTEDFLGSTVESGFYINPQKMHRGRNYGYLTIKNIYQEIVISVCATYEDEGNAHDPLRKKKKQLHAKILRSYIDYRLKKTVTGKWASATCKDLDGLIAMDTDNMWYRLMKAQTFFVNGQRQEAEWILSDFKRRWKDQRSPEWAYYMYICTLMEHEELYINRLYGAIEQVYLEHKENTMLFWCMLFLKEEYAKNRYQKLRALEERIMSGVKSPLLYVEVYCLYMQEPYLLNQLGEFEWEILNWARKQKILNTALAEQVVSVFPERLSYQRLHLLLLEACYELVGEDEILPVICGYLIRNQKYGKRFFIWYEKGIEQRLCITGLYEAYLLSMDARSVQEVPRIIQMYFKYNTQLGYRQKAVLYVNMIAAKVKQPELYEQYYPAMEKFAYEQMEQKHMDDNLAVIYEDILSHGVYSMQLSEVLSDVLFIHKLTCFAPKAASVVILQKQLEHPIVVPLVSGVAYFPLYSNDYSVFIEDSNGNRYSGSISWQLEKLMYPGRYLRICMKNAPGKLPYLLYYFANREAQEIFEEKDLPYFQAIMTAEEVSLSYKAWLFPKMFYLLSKLEQVKEMEKQLKGVEISLMMPKARGSVLELCVENRLYEQAYQIVLEYGFEQLSPSAKVLLLSDQIRRIDFAEDENLLQYCADVFIEGKYNDVLLEYLCRYYNGATKVMTAVFKSADSFGIDTWALSERIVVQMLYTNEFVDCADRIYNCYKTKGSGRIKEAYLSYFSYYSFTKDVIAPEGFFLDLETFYEEGSKVNMICELALLKHYALAVLLTEKQKKNAEILLKKYLLEGIRFAFYKEFPEKILLKYQLKDKYYIEYHAQKNSRIQLHYKLLEENSDYLTEEMAEMYDGVFVKEMILFFGDAIQYYITEEIDGQMEVTESDQITCSEVYEEAGGGRYERLNEIILLQTTADMEGLADKMQEYEQLEELTKALFTTL</sequence>
<dbReference type="Pfam" id="PF18984">
    <property type="entry name" value="DUF5717_N"/>
    <property type="match status" value="1"/>
</dbReference>
<evidence type="ECO:0008006" key="5">
    <source>
        <dbReference type="Google" id="ProtNLM"/>
    </source>
</evidence>
<gene>
    <name evidence="3" type="ORF">H8S17_03660</name>
</gene>
<dbReference type="InterPro" id="IPR043774">
    <property type="entry name" value="DUF5717_C"/>
</dbReference>
<dbReference type="RefSeq" id="WP_186866278.1">
    <property type="nucleotide sequence ID" value="NZ_JACOPH010000002.1"/>
</dbReference>
<evidence type="ECO:0000313" key="3">
    <source>
        <dbReference type="EMBL" id="MBC5713315.1"/>
    </source>
</evidence>
<dbReference type="Proteomes" id="UP000606720">
    <property type="component" value="Unassembled WGS sequence"/>
</dbReference>
<protein>
    <recommendedName>
        <fullName evidence="5">DUF5717 domain-containing protein</fullName>
    </recommendedName>
</protein>
<organism evidence="3 4">
    <name type="scientific">Roseburia zhanii</name>
    <dbReference type="NCBI Taxonomy" id="2763064"/>
    <lineage>
        <taxon>Bacteria</taxon>
        <taxon>Bacillati</taxon>
        <taxon>Bacillota</taxon>
        <taxon>Clostridia</taxon>
        <taxon>Lachnospirales</taxon>
        <taxon>Lachnospiraceae</taxon>
        <taxon>Roseburia</taxon>
    </lineage>
</organism>
<keyword evidence="4" id="KW-1185">Reference proteome</keyword>
<name>A0A923LLY6_9FIRM</name>
<evidence type="ECO:0000313" key="4">
    <source>
        <dbReference type="Proteomes" id="UP000606720"/>
    </source>
</evidence>